<reference evidence="1" key="1">
    <citation type="submission" date="2020-10" db="EMBL/GenBank/DDBJ databases">
        <authorList>
            <person name="Gilroy R."/>
        </authorList>
    </citation>
    <scope>NUCLEOTIDE SEQUENCE</scope>
    <source>
        <strain evidence="1">B3-4054</strain>
    </source>
</reference>
<dbReference type="Gene3D" id="3.40.50.10400">
    <property type="entry name" value="Hypothetical protein PA1492"/>
    <property type="match status" value="1"/>
</dbReference>
<dbReference type="InterPro" id="IPR025518">
    <property type="entry name" value="DUF4406"/>
</dbReference>
<dbReference type="EMBL" id="JADIMS010000143">
    <property type="protein sequence ID" value="MBO8450952.1"/>
    <property type="molecule type" value="Genomic_DNA"/>
</dbReference>
<evidence type="ECO:0000313" key="2">
    <source>
        <dbReference type="Proteomes" id="UP000823616"/>
    </source>
</evidence>
<proteinExistence type="predicted"/>
<comment type="caution">
    <text evidence="1">The sequence shown here is derived from an EMBL/GenBank/DDBJ whole genome shotgun (WGS) entry which is preliminary data.</text>
</comment>
<name>A0A9D9EPJ6_9SPIR</name>
<dbReference type="Pfam" id="PF14359">
    <property type="entry name" value="DUF4406"/>
    <property type="match status" value="1"/>
</dbReference>
<dbReference type="Proteomes" id="UP000823616">
    <property type="component" value="Unassembled WGS sequence"/>
</dbReference>
<protein>
    <submittedName>
        <fullName evidence="1">DUF4406 domain-containing protein</fullName>
    </submittedName>
</protein>
<organism evidence="1 2">
    <name type="scientific">Candidatus Avitreponema avistercoris</name>
    <dbReference type="NCBI Taxonomy" id="2840705"/>
    <lineage>
        <taxon>Bacteria</taxon>
        <taxon>Pseudomonadati</taxon>
        <taxon>Spirochaetota</taxon>
        <taxon>Spirochaetia</taxon>
        <taxon>Spirochaetales</taxon>
        <taxon>Candidatus Avitreponema</taxon>
    </lineage>
</organism>
<reference evidence="1" key="2">
    <citation type="journal article" date="2021" name="PeerJ">
        <title>Extensive microbial diversity within the chicken gut microbiome revealed by metagenomics and culture.</title>
        <authorList>
            <person name="Gilroy R."/>
            <person name="Ravi A."/>
            <person name="Getino M."/>
            <person name="Pursley I."/>
            <person name="Horton D.L."/>
            <person name="Alikhan N.F."/>
            <person name="Baker D."/>
            <person name="Gharbi K."/>
            <person name="Hall N."/>
            <person name="Watson M."/>
            <person name="Adriaenssens E.M."/>
            <person name="Foster-Nyarko E."/>
            <person name="Jarju S."/>
            <person name="Secka A."/>
            <person name="Antonio M."/>
            <person name="Oren A."/>
            <person name="Chaudhuri R.R."/>
            <person name="La Ragione R."/>
            <person name="Hildebrand F."/>
            <person name="Pallen M.J."/>
        </authorList>
    </citation>
    <scope>NUCLEOTIDE SEQUENCE</scope>
    <source>
        <strain evidence="1">B3-4054</strain>
    </source>
</reference>
<dbReference type="SUPFAM" id="SSF52309">
    <property type="entry name" value="N-(deoxy)ribosyltransferase-like"/>
    <property type="match status" value="1"/>
</dbReference>
<evidence type="ECO:0000313" key="1">
    <source>
        <dbReference type="EMBL" id="MBO8450952.1"/>
    </source>
</evidence>
<sequence>MSKVYISGKITDNENYVKDFENRARQLKSLGYYPVNPVRIYERLKAQLGREPTRREIMNEDIRELKKCDYINFLDNWEESEGAREEHETAVKENITILRITMLSNHW</sequence>
<dbReference type="AlphaFoldDB" id="A0A9D9EPJ6"/>
<accession>A0A9D9EPJ6</accession>
<gene>
    <name evidence="1" type="ORF">IAA96_07590</name>
</gene>